<keyword evidence="8" id="KW-1185">Reference proteome</keyword>
<dbReference type="InterPro" id="IPR036052">
    <property type="entry name" value="TrpB-like_PALP_sf"/>
</dbReference>
<feature type="active site" description="Nucleophile" evidence="4">
    <location>
        <position position="68"/>
    </location>
</feature>
<dbReference type="Proteomes" id="UP001403385">
    <property type="component" value="Unassembled WGS sequence"/>
</dbReference>
<evidence type="ECO:0000313" key="7">
    <source>
        <dbReference type="EMBL" id="MEN7550992.1"/>
    </source>
</evidence>
<dbReference type="PIRSF" id="PIRSF006278">
    <property type="entry name" value="ACCD_DCysDesulf"/>
    <property type="match status" value="1"/>
</dbReference>
<feature type="modified residue" description="N6-(pyridoxal phosphate)lysine" evidence="5">
    <location>
        <position position="41"/>
    </location>
</feature>
<evidence type="ECO:0000256" key="4">
    <source>
        <dbReference type="PIRSR" id="PIRSR006278-1"/>
    </source>
</evidence>
<comment type="cofactor">
    <cofactor evidence="1">
        <name>pyridoxal 5'-phosphate</name>
        <dbReference type="ChEBI" id="CHEBI:597326"/>
    </cofactor>
</comment>
<sequence>MDLLNTTTKIQEINDPEITQRGIRLLVKRDDLIHPQISGNKWRKLKYNLLEAQRLGHKTLLTFGGAYSNHIYATAAVGKLFGLRTIGIIRGEEHLPLNSTLAFAKEAGMQLHYMDRSTYRQKQQPEVIQTLQKEFGPFYLVPEGGSNALAVKGCSEILEEIDREFDYICCPCGTGGTLAGVIAGLKGEKKALGFAVLKGAHFLTDEVKHLLLAYQATPYSNWDIHLDYHFGGYAKSKPELEAFIQKFTRQHHIPLEFVYSGKMFFGIYDLIQKGYFARGTTLLAVHTGGLRTEQE</sequence>
<evidence type="ECO:0000256" key="3">
    <source>
        <dbReference type="ARBA" id="ARBA00022898"/>
    </source>
</evidence>
<evidence type="ECO:0000256" key="5">
    <source>
        <dbReference type="PIRSR" id="PIRSR006278-2"/>
    </source>
</evidence>
<proteinExistence type="inferred from homology"/>
<dbReference type="PANTHER" id="PTHR43780">
    <property type="entry name" value="1-AMINOCYCLOPROPANE-1-CARBOXYLATE DEAMINASE-RELATED"/>
    <property type="match status" value="1"/>
</dbReference>
<gene>
    <name evidence="7" type="ORF">AAG747_23930</name>
</gene>
<reference evidence="7 8" key="1">
    <citation type="submission" date="2024-04" db="EMBL/GenBank/DDBJ databases">
        <title>Novel genus in family Flammeovirgaceae.</title>
        <authorList>
            <person name="Nguyen T.H."/>
            <person name="Vuong T.Q."/>
            <person name="Le H."/>
            <person name="Kim S.-G."/>
        </authorList>
    </citation>
    <scope>NUCLEOTIDE SEQUENCE [LARGE SCALE GENOMIC DNA]</scope>
    <source>
        <strain evidence="7 8">JCM 23209</strain>
    </source>
</reference>
<evidence type="ECO:0000256" key="1">
    <source>
        <dbReference type="ARBA" id="ARBA00001933"/>
    </source>
</evidence>
<feature type="domain" description="Tryptophan synthase beta chain-like PALP" evidence="6">
    <location>
        <begin position="17"/>
        <end position="288"/>
    </location>
</feature>
<organism evidence="7 8">
    <name type="scientific">Rapidithrix thailandica</name>
    <dbReference type="NCBI Taxonomy" id="413964"/>
    <lineage>
        <taxon>Bacteria</taxon>
        <taxon>Pseudomonadati</taxon>
        <taxon>Bacteroidota</taxon>
        <taxon>Cytophagia</taxon>
        <taxon>Cytophagales</taxon>
        <taxon>Flammeovirgaceae</taxon>
        <taxon>Rapidithrix</taxon>
    </lineage>
</organism>
<accession>A0AAW9S1D8</accession>
<dbReference type="InterPro" id="IPR027278">
    <property type="entry name" value="ACCD_DCysDesulf"/>
</dbReference>
<protein>
    <submittedName>
        <fullName evidence="7">Pyridoxal-phosphate dependent enzyme</fullName>
    </submittedName>
</protein>
<dbReference type="RefSeq" id="WP_346823774.1">
    <property type="nucleotide sequence ID" value="NZ_JBDKWZ010000018.1"/>
</dbReference>
<keyword evidence="3 5" id="KW-0663">Pyridoxal phosphate</keyword>
<evidence type="ECO:0000259" key="6">
    <source>
        <dbReference type="Pfam" id="PF00291"/>
    </source>
</evidence>
<comment type="similarity">
    <text evidence="2">Belongs to the ACC deaminase/D-cysteine desulfhydrase family.</text>
</comment>
<dbReference type="AlphaFoldDB" id="A0AAW9S1D8"/>
<dbReference type="SUPFAM" id="SSF53686">
    <property type="entry name" value="Tryptophan synthase beta subunit-like PLP-dependent enzymes"/>
    <property type="match status" value="1"/>
</dbReference>
<evidence type="ECO:0000256" key="2">
    <source>
        <dbReference type="ARBA" id="ARBA00008639"/>
    </source>
</evidence>
<dbReference type="EMBL" id="JBDKWZ010000018">
    <property type="protein sequence ID" value="MEN7550992.1"/>
    <property type="molecule type" value="Genomic_DNA"/>
</dbReference>
<name>A0AAW9S1D8_9BACT</name>
<dbReference type="Pfam" id="PF00291">
    <property type="entry name" value="PALP"/>
    <property type="match status" value="1"/>
</dbReference>
<evidence type="ECO:0000313" key="8">
    <source>
        <dbReference type="Proteomes" id="UP001403385"/>
    </source>
</evidence>
<comment type="caution">
    <text evidence="7">The sequence shown here is derived from an EMBL/GenBank/DDBJ whole genome shotgun (WGS) entry which is preliminary data.</text>
</comment>
<dbReference type="GO" id="GO:0019148">
    <property type="term" value="F:D-cysteine desulfhydrase activity"/>
    <property type="evidence" value="ECO:0007669"/>
    <property type="project" value="TreeGrafter"/>
</dbReference>
<dbReference type="InterPro" id="IPR001926">
    <property type="entry name" value="TrpB-like_PALP"/>
</dbReference>
<dbReference type="Gene3D" id="3.40.50.1100">
    <property type="match status" value="2"/>
</dbReference>
<dbReference type="PANTHER" id="PTHR43780:SF2">
    <property type="entry name" value="1-AMINOCYCLOPROPANE-1-CARBOXYLATE DEAMINASE-RELATED"/>
    <property type="match status" value="1"/>
</dbReference>